<sequence>MTDHNSSAGGVGGGPAPGHPASFGAPATAPQQRVPSDVARAQVAAAWVRSAPQAAVPPGQAAVPTLPPRDPGPRPDAETKQEKRERRRRERKAEYERKKAARAERAAGRKKSRGGASAPAADAAREETPGTRPGTGPGPGTAHTAPGAGTTDGRSAPAAEGGAPATAGNAAAGGTSGKAGKSGKAARVGKAAKGTSGKAFDVPAPGGRIATSGRRTHVALRATVLATTCLFALGSCTVMGLVIGKSGSTSTAALSQRDVDRYRLTSFPLDAAATFAEEYAMLCMTFSEKTEEERSAELARFVSAGVETNCGWTGSGSQTAESAAWDGSAEPIPEYAGHGRYLGVRVRLSTGQVAALTVPVYVRDLRTGQGLKVVGQVGVMPLPPGGKAPAIDEPVVDQALSDNLATRVLPGFFTAWGSSDATALARFTMPDATARATGGLHGAWGKPEITTAEALAPAGTRAGAAVRYRPGDTVLARVSVRWNGADGVGAVHSYRVTLENTAQGWFIKDVNGAVLDHKGGAAKVPETAPKDDKTTPPSATPGNLSGPDRTAGQPTKR</sequence>
<reference evidence="2 3" key="1">
    <citation type="submission" date="2020-09" db="EMBL/GenBank/DDBJ databases">
        <title>Biosynthesis of the nuclear factor of activated T cells inhibitor NFAT-133 and its congeners in Streptomyces pactum.</title>
        <authorList>
            <person name="Zhou W."/>
            <person name="Posri P."/>
            <person name="Abugrain M.E."/>
            <person name="Weisberg A.J."/>
            <person name="Chang J.H."/>
            <person name="Mahmud T."/>
        </authorList>
    </citation>
    <scope>NUCLEOTIDE SEQUENCE [LARGE SCALE GENOMIC DNA]</scope>
    <source>
        <strain evidence="2 3">ATCC 27456</strain>
    </source>
</reference>
<organism evidence="2 3">
    <name type="scientific">Streptomyces pactum</name>
    <dbReference type="NCBI Taxonomy" id="68249"/>
    <lineage>
        <taxon>Bacteria</taxon>
        <taxon>Bacillati</taxon>
        <taxon>Actinomycetota</taxon>
        <taxon>Actinomycetes</taxon>
        <taxon>Kitasatosporales</taxon>
        <taxon>Streptomycetaceae</taxon>
        <taxon>Streptomyces</taxon>
    </lineage>
</organism>
<dbReference type="InterPro" id="IPR032710">
    <property type="entry name" value="NTF2-like_dom_sf"/>
</dbReference>
<feature type="region of interest" description="Disordered" evidence="1">
    <location>
        <begin position="1"/>
        <end position="199"/>
    </location>
</feature>
<dbReference type="RefSeq" id="WP_197989588.1">
    <property type="nucleotide sequence ID" value="NZ_JACYXC010000001.1"/>
</dbReference>
<feature type="compositionally biased region" description="Low complexity" evidence="1">
    <location>
        <begin position="140"/>
        <end position="194"/>
    </location>
</feature>
<accession>A0ABS0NLS9</accession>
<feature type="compositionally biased region" description="Low complexity" evidence="1">
    <location>
        <begin position="38"/>
        <end position="64"/>
    </location>
</feature>
<feature type="region of interest" description="Disordered" evidence="1">
    <location>
        <begin position="518"/>
        <end position="557"/>
    </location>
</feature>
<proteinExistence type="predicted"/>
<evidence type="ECO:0000256" key="1">
    <source>
        <dbReference type="SAM" id="MobiDB-lite"/>
    </source>
</evidence>
<gene>
    <name evidence="2" type="ORF">IHE55_15635</name>
</gene>
<keyword evidence="3" id="KW-1185">Reference proteome</keyword>
<dbReference type="EMBL" id="JACYXC010000001">
    <property type="protein sequence ID" value="MBH5336138.1"/>
    <property type="molecule type" value="Genomic_DNA"/>
</dbReference>
<protein>
    <submittedName>
        <fullName evidence="2">Conjugal transfer protein</fullName>
    </submittedName>
</protein>
<feature type="compositionally biased region" description="Basic and acidic residues" evidence="1">
    <location>
        <begin position="91"/>
        <end position="107"/>
    </location>
</feature>
<feature type="compositionally biased region" description="Basic and acidic residues" evidence="1">
    <location>
        <begin position="71"/>
        <end position="84"/>
    </location>
</feature>
<comment type="caution">
    <text evidence="2">The sequence shown here is derived from an EMBL/GenBank/DDBJ whole genome shotgun (WGS) entry which is preliminary data.</text>
</comment>
<name>A0ABS0NLS9_9ACTN</name>
<evidence type="ECO:0000313" key="3">
    <source>
        <dbReference type="Proteomes" id="UP000807371"/>
    </source>
</evidence>
<dbReference type="Proteomes" id="UP000807371">
    <property type="component" value="Unassembled WGS sequence"/>
</dbReference>
<dbReference type="SUPFAM" id="SSF54427">
    <property type="entry name" value="NTF2-like"/>
    <property type="match status" value="1"/>
</dbReference>
<dbReference type="InterPro" id="IPR024735">
    <property type="entry name" value="TcpC"/>
</dbReference>
<evidence type="ECO:0000313" key="2">
    <source>
        <dbReference type="EMBL" id="MBH5336138.1"/>
    </source>
</evidence>
<dbReference type="Pfam" id="PF12642">
    <property type="entry name" value="TpcC"/>
    <property type="match status" value="1"/>
</dbReference>